<dbReference type="Gene3D" id="1.20.120.450">
    <property type="entry name" value="dinb family like domain"/>
    <property type="match status" value="1"/>
</dbReference>
<sequence>MDVAGLLIDAFERIQQGVHRSVEGLEPMELTHRVDRDANTIAWLVWHLTRVEDDHLSEVADRPQVWTEDRWADRFGLPFPADATGYGHGSGDVAAVEVTADLLLGYHDAVHAMTTRYLSGLSETDLDRIVDERWDPPVTLGVRLISVVNDATQHVGQAGFVRGIVERVRSTA</sequence>
<dbReference type="Proteomes" id="UP000469185">
    <property type="component" value="Unassembled WGS sequence"/>
</dbReference>
<dbReference type="EMBL" id="JAAGOB010000004">
    <property type="protein sequence ID" value="NED95305.1"/>
    <property type="molecule type" value="Genomic_DNA"/>
</dbReference>
<organism evidence="1 2">
    <name type="scientific">Phytoactinopolyspora alkaliphila</name>
    <dbReference type="NCBI Taxonomy" id="1783498"/>
    <lineage>
        <taxon>Bacteria</taxon>
        <taxon>Bacillati</taxon>
        <taxon>Actinomycetota</taxon>
        <taxon>Actinomycetes</taxon>
        <taxon>Jiangellales</taxon>
        <taxon>Jiangellaceae</taxon>
        <taxon>Phytoactinopolyspora</taxon>
    </lineage>
</organism>
<proteinExistence type="predicted"/>
<protein>
    <submittedName>
        <fullName evidence="1">DUF664 domain-containing protein</fullName>
    </submittedName>
</protein>
<dbReference type="InterPro" id="IPR007061">
    <property type="entry name" value="MST-like"/>
</dbReference>
<evidence type="ECO:0000313" key="1">
    <source>
        <dbReference type="EMBL" id="NED95305.1"/>
    </source>
</evidence>
<dbReference type="AlphaFoldDB" id="A0A6N9YK40"/>
<reference evidence="1 2" key="1">
    <citation type="submission" date="2020-02" db="EMBL/GenBank/DDBJ databases">
        <authorList>
            <person name="Li X.-J."/>
            <person name="Feng X.-M."/>
        </authorList>
    </citation>
    <scope>NUCLEOTIDE SEQUENCE [LARGE SCALE GENOMIC DNA]</scope>
    <source>
        <strain evidence="1 2">CGMCC 4.7225</strain>
    </source>
</reference>
<gene>
    <name evidence="1" type="ORF">G1H11_08250</name>
</gene>
<dbReference type="NCBIfam" id="NF047843">
    <property type="entry name" value="MST_Rv0443"/>
    <property type="match status" value="1"/>
</dbReference>
<dbReference type="RefSeq" id="WP_163817970.1">
    <property type="nucleotide sequence ID" value="NZ_JAAGOB010000004.1"/>
</dbReference>
<name>A0A6N9YK40_9ACTN</name>
<comment type="caution">
    <text evidence="1">The sequence shown here is derived from an EMBL/GenBank/DDBJ whole genome shotgun (WGS) entry which is preliminary data.</text>
</comment>
<evidence type="ECO:0000313" key="2">
    <source>
        <dbReference type="Proteomes" id="UP000469185"/>
    </source>
</evidence>
<dbReference type="SUPFAM" id="SSF109854">
    <property type="entry name" value="DinB/YfiT-like putative metalloenzymes"/>
    <property type="match status" value="1"/>
</dbReference>
<keyword evidence="2" id="KW-1185">Reference proteome</keyword>
<accession>A0A6N9YK40</accession>
<dbReference type="Pfam" id="PF04978">
    <property type="entry name" value="MST"/>
    <property type="match status" value="1"/>
</dbReference>
<dbReference type="InterPro" id="IPR034660">
    <property type="entry name" value="DinB/YfiT-like"/>
</dbReference>